<evidence type="ECO:0000313" key="1">
    <source>
        <dbReference type="EMBL" id="KHG00193.1"/>
    </source>
</evidence>
<organism evidence="1 2">
    <name type="scientific">Gossypium arboreum</name>
    <name type="common">Tree cotton</name>
    <name type="synonym">Gossypium nanking</name>
    <dbReference type="NCBI Taxonomy" id="29729"/>
    <lineage>
        <taxon>Eukaryota</taxon>
        <taxon>Viridiplantae</taxon>
        <taxon>Streptophyta</taxon>
        <taxon>Embryophyta</taxon>
        <taxon>Tracheophyta</taxon>
        <taxon>Spermatophyta</taxon>
        <taxon>Magnoliopsida</taxon>
        <taxon>eudicotyledons</taxon>
        <taxon>Gunneridae</taxon>
        <taxon>Pentapetalae</taxon>
        <taxon>rosids</taxon>
        <taxon>malvids</taxon>
        <taxon>Malvales</taxon>
        <taxon>Malvaceae</taxon>
        <taxon>Malvoideae</taxon>
        <taxon>Gossypium</taxon>
    </lineage>
</organism>
<sequence>MSDPAIMSGLGLGCCTYLIFPLAHSLNFLLNPFLFKLTIAMS</sequence>
<comment type="caution">
    <text evidence="1">The sequence shown here is derived from an EMBL/GenBank/DDBJ whole genome shotgun (WGS) entry which is preliminary data.</text>
</comment>
<reference evidence="2" key="1">
    <citation type="submission" date="2014-09" db="EMBL/GenBank/DDBJ databases">
        <authorList>
            <person name="Mudge J."/>
            <person name="Ramaraj T."/>
            <person name="Lindquist I.E."/>
            <person name="Bharti A.K."/>
            <person name="Sundararajan A."/>
            <person name="Cameron C.T."/>
            <person name="Woodward J.E."/>
            <person name="May G.D."/>
            <person name="Brubaker C."/>
            <person name="Broadhvest J."/>
            <person name="Wilkins T.A."/>
        </authorList>
    </citation>
    <scope>NUCLEOTIDE SEQUENCE</scope>
    <source>
        <strain evidence="2">cv. AKA8401</strain>
    </source>
</reference>
<gene>
    <name evidence="1" type="ORF">F383_38769</name>
</gene>
<dbReference type="Proteomes" id="UP000032142">
    <property type="component" value="Unassembled WGS sequence"/>
</dbReference>
<keyword evidence="2" id="KW-1185">Reference proteome</keyword>
<protein>
    <submittedName>
        <fullName evidence="1">Uncharacterized protein</fullName>
    </submittedName>
</protein>
<dbReference type="EMBL" id="JRRC01117505">
    <property type="protein sequence ID" value="KHG00193.1"/>
    <property type="molecule type" value="Genomic_DNA"/>
</dbReference>
<proteinExistence type="predicted"/>
<evidence type="ECO:0000313" key="2">
    <source>
        <dbReference type="Proteomes" id="UP000032142"/>
    </source>
</evidence>
<name>A0A0B0MDF4_GOSAR</name>
<dbReference type="AlphaFoldDB" id="A0A0B0MDF4"/>
<accession>A0A0B0MDF4</accession>